<dbReference type="InterPro" id="IPR001789">
    <property type="entry name" value="Sig_transdc_resp-reg_receiver"/>
</dbReference>
<dbReference type="PROSITE" id="PS50110">
    <property type="entry name" value="RESPONSE_REGULATORY"/>
    <property type="match status" value="1"/>
</dbReference>
<dbReference type="Gene3D" id="1.10.10.10">
    <property type="entry name" value="Winged helix-like DNA-binding domain superfamily/Winged helix DNA-binding domain"/>
    <property type="match status" value="1"/>
</dbReference>
<dbReference type="Gene3D" id="6.10.250.690">
    <property type="match status" value="1"/>
</dbReference>
<feature type="domain" description="Response regulatory" evidence="5">
    <location>
        <begin position="7"/>
        <end position="120"/>
    </location>
</feature>
<dbReference type="GO" id="GO:0000976">
    <property type="term" value="F:transcription cis-regulatory region binding"/>
    <property type="evidence" value="ECO:0007669"/>
    <property type="project" value="TreeGrafter"/>
</dbReference>
<dbReference type="SUPFAM" id="SSF46894">
    <property type="entry name" value="C-terminal effector domain of the bipartite response regulators"/>
    <property type="match status" value="1"/>
</dbReference>
<dbReference type="Pfam" id="PF00072">
    <property type="entry name" value="Response_reg"/>
    <property type="match status" value="1"/>
</dbReference>
<dbReference type="Gene3D" id="3.40.50.2300">
    <property type="match status" value="1"/>
</dbReference>
<evidence type="ECO:0000256" key="2">
    <source>
        <dbReference type="ARBA" id="ARBA00023015"/>
    </source>
</evidence>
<evidence type="ECO:0000256" key="4">
    <source>
        <dbReference type="ARBA" id="ARBA00023163"/>
    </source>
</evidence>
<keyword evidence="2" id="KW-0805">Transcription regulation</keyword>
<gene>
    <name evidence="7" type="ORF">UFOPK2761_00048</name>
</gene>
<dbReference type="PROSITE" id="PS51755">
    <property type="entry name" value="OMPR_PHOB"/>
    <property type="match status" value="1"/>
</dbReference>
<dbReference type="Pfam" id="PF00486">
    <property type="entry name" value="Trans_reg_C"/>
    <property type="match status" value="1"/>
</dbReference>
<evidence type="ECO:0000256" key="3">
    <source>
        <dbReference type="ARBA" id="ARBA00023125"/>
    </source>
</evidence>
<name>A0A6J6RPW7_9ZZZZ</name>
<dbReference type="GO" id="GO:0006355">
    <property type="term" value="P:regulation of DNA-templated transcription"/>
    <property type="evidence" value="ECO:0007669"/>
    <property type="project" value="InterPro"/>
</dbReference>
<accession>A0A6J6RPW7</accession>
<dbReference type="EMBL" id="CAEZYQ010000001">
    <property type="protein sequence ID" value="CAB4724554.1"/>
    <property type="molecule type" value="Genomic_DNA"/>
</dbReference>
<dbReference type="GO" id="GO:0000156">
    <property type="term" value="F:phosphorelay response regulator activity"/>
    <property type="evidence" value="ECO:0007669"/>
    <property type="project" value="TreeGrafter"/>
</dbReference>
<dbReference type="CDD" id="cd00383">
    <property type="entry name" value="trans_reg_C"/>
    <property type="match status" value="1"/>
</dbReference>
<dbReference type="InterPro" id="IPR016032">
    <property type="entry name" value="Sig_transdc_resp-reg_C-effctor"/>
</dbReference>
<dbReference type="PANTHER" id="PTHR48111:SF4">
    <property type="entry name" value="DNA-BINDING DUAL TRANSCRIPTIONAL REGULATOR OMPR"/>
    <property type="match status" value="1"/>
</dbReference>
<evidence type="ECO:0000259" key="6">
    <source>
        <dbReference type="PROSITE" id="PS51755"/>
    </source>
</evidence>
<keyword evidence="3" id="KW-0238">DNA-binding</keyword>
<dbReference type="InterPro" id="IPR036388">
    <property type="entry name" value="WH-like_DNA-bd_sf"/>
</dbReference>
<dbReference type="CDD" id="cd17574">
    <property type="entry name" value="REC_OmpR"/>
    <property type="match status" value="1"/>
</dbReference>
<dbReference type="InterPro" id="IPR001867">
    <property type="entry name" value="OmpR/PhoB-type_DNA-bd"/>
</dbReference>
<feature type="domain" description="OmpR/PhoB-type" evidence="6">
    <location>
        <begin position="146"/>
        <end position="245"/>
    </location>
</feature>
<dbReference type="SMART" id="SM00862">
    <property type="entry name" value="Trans_reg_C"/>
    <property type="match status" value="1"/>
</dbReference>
<dbReference type="SUPFAM" id="SSF52172">
    <property type="entry name" value="CheY-like"/>
    <property type="match status" value="1"/>
</dbReference>
<dbReference type="InterPro" id="IPR011006">
    <property type="entry name" value="CheY-like_superfamily"/>
</dbReference>
<keyword evidence="4" id="KW-0804">Transcription</keyword>
<dbReference type="PANTHER" id="PTHR48111">
    <property type="entry name" value="REGULATOR OF RPOS"/>
    <property type="match status" value="1"/>
</dbReference>
<evidence type="ECO:0000256" key="1">
    <source>
        <dbReference type="ARBA" id="ARBA00022553"/>
    </source>
</evidence>
<organism evidence="7">
    <name type="scientific">freshwater metagenome</name>
    <dbReference type="NCBI Taxonomy" id="449393"/>
    <lineage>
        <taxon>unclassified sequences</taxon>
        <taxon>metagenomes</taxon>
        <taxon>ecological metagenomes</taxon>
    </lineage>
</organism>
<dbReference type="AlphaFoldDB" id="A0A6J6RPW7"/>
<proteinExistence type="predicted"/>
<sequence length="249" mass="27323">MTQVRHRALVVDDDPDIADLVVMVLEALDLDVVVAPTGAAALTLARERQPDLVTLDLTLPDMDGTEVCEQLRAFTDAYIIMITGRDAEIDRLVGLEVGADEYLCKPFSPRELRARAAALLRRPRMGLPAANEGEDQDRTTVRASGVSMTDLGHGLLLDPLTGATRYRDESVPLTPTEGRILLTLARHLGEPLERGALVKEVWQGEFIESDFLVDVQVAGLRRKLRSTTGRDWIAVVGGTAYRLRTAQEA</sequence>
<keyword evidence="1" id="KW-0597">Phosphoprotein</keyword>
<dbReference type="GO" id="GO:0005829">
    <property type="term" value="C:cytosol"/>
    <property type="evidence" value="ECO:0007669"/>
    <property type="project" value="TreeGrafter"/>
</dbReference>
<reference evidence="7" key="1">
    <citation type="submission" date="2020-05" db="EMBL/GenBank/DDBJ databases">
        <authorList>
            <person name="Chiriac C."/>
            <person name="Salcher M."/>
            <person name="Ghai R."/>
            <person name="Kavagutti S V."/>
        </authorList>
    </citation>
    <scope>NUCLEOTIDE SEQUENCE</scope>
</reference>
<dbReference type="SMART" id="SM00448">
    <property type="entry name" value="REC"/>
    <property type="match status" value="1"/>
</dbReference>
<evidence type="ECO:0000259" key="5">
    <source>
        <dbReference type="PROSITE" id="PS50110"/>
    </source>
</evidence>
<protein>
    <submittedName>
        <fullName evidence="7">Unannotated protein</fullName>
    </submittedName>
</protein>
<evidence type="ECO:0000313" key="7">
    <source>
        <dbReference type="EMBL" id="CAB4724554.1"/>
    </source>
</evidence>
<dbReference type="GO" id="GO:0032993">
    <property type="term" value="C:protein-DNA complex"/>
    <property type="evidence" value="ECO:0007669"/>
    <property type="project" value="TreeGrafter"/>
</dbReference>
<dbReference type="InterPro" id="IPR039420">
    <property type="entry name" value="WalR-like"/>
</dbReference>